<keyword evidence="1" id="KW-0472">Membrane</keyword>
<gene>
    <name evidence="2" type="ORF">A2822_04875</name>
</gene>
<comment type="caution">
    <text evidence="2">The sequence shown here is derived from an EMBL/GenBank/DDBJ whole genome shotgun (WGS) entry which is preliminary data.</text>
</comment>
<dbReference type="Proteomes" id="UP000178774">
    <property type="component" value="Unassembled WGS sequence"/>
</dbReference>
<protein>
    <submittedName>
        <fullName evidence="2">Uncharacterized protein</fullName>
    </submittedName>
</protein>
<keyword evidence="1" id="KW-0812">Transmembrane</keyword>
<accession>A0A1G2HUE5</accession>
<reference evidence="2 3" key="1">
    <citation type="journal article" date="2016" name="Nat. Commun.">
        <title>Thousands of microbial genomes shed light on interconnected biogeochemical processes in an aquifer system.</title>
        <authorList>
            <person name="Anantharaman K."/>
            <person name="Brown C.T."/>
            <person name="Hug L.A."/>
            <person name="Sharon I."/>
            <person name="Castelle C.J."/>
            <person name="Probst A.J."/>
            <person name="Thomas B.C."/>
            <person name="Singh A."/>
            <person name="Wilkins M.J."/>
            <person name="Karaoz U."/>
            <person name="Brodie E.L."/>
            <person name="Williams K.H."/>
            <person name="Hubbard S.S."/>
            <person name="Banfield J.F."/>
        </authorList>
    </citation>
    <scope>NUCLEOTIDE SEQUENCE [LARGE SCALE GENOMIC DNA]</scope>
</reference>
<dbReference type="PROSITE" id="PS51257">
    <property type="entry name" value="PROKAR_LIPOPROTEIN"/>
    <property type="match status" value="1"/>
</dbReference>
<feature type="transmembrane region" description="Helical" evidence="1">
    <location>
        <begin position="9"/>
        <end position="30"/>
    </location>
</feature>
<dbReference type="AlphaFoldDB" id="A0A1G2HUE5"/>
<evidence type="ECO:0000256" key="1">
    <source>
        <dbReference type="SAM" id="Phobius"/>
    </source>
</evidence>
<name>A0A1G2HUE5_9BACT</name>
<keyword evidence="1" id="KW-1133">Transmembrane helix</keyword>
<evidence type="ECO:0000313" key="2">
    <source>
        <dbReference type="EMBL" id="OGZ66083.1"/>
    </source>
</evidence>
<evidence type="ECO:0000313" key="3">
    <source>
        <dbReference type="Proteomes" id="UP000178774"/>
    </source>
</evidence>
<proteinExistence type="predicted"/>
<organism evidence="2 3">
    <name type="scientific">Candidatus Staskawiczbacteria bacterium RIFCSPHIGHO2_01_FULL_41_41</name>
    <dbReference type="NCBI Taxonomy" id="1802203"/>
    <lineage>
        <taxon>Bacteria</taxon>
        <taxon>Candidatus Staskawicziibacteriota</taxon>
    </lineage>
</organism>
<dbReference type="EMBL" id="MHOP01000010">
    <property type="protein sequence ID" value="OGZ66083.1"/>
    <property type="molecule type" value="Genomic_DNA"/>
</dbReference>
<sequence length="219" mass="24880">MEYSRKSSLLWILVYLTIGVIACAALYYFFPYKNVPDDGNSQIPITNPQNETADWKTYRNDEYGFEVKYPVIFSRGNTASRLLDVQNAQGLRIRCSFSMYTPEEMTRTWDSAKSFIENENNHVFHNTPNTHEVWYKANKIQVNGISAYQEQSLSCYMGGCGESNNLLAPLGGGSLVCGLMKSEESVSTEREEEIRKNSLFSDQESALAGEIFSTFKFTK</sequence>